<dbReference type="GO" id="GO:0055085">
    <property type="term" value="P:transmembrane transport"/>
    <property type="evidence" value="ECO:0007669"/>
    <property type="project" value="InterPro"/>
</dbReference>
<comment type="similarity">
    <text evidence="2">Belongs to the TonB family.</text>
</comment>
<dbReference type="PRINTS" id="PR01374">
    <property type="entry name" value="TONBPROTEIN"/>
</dbReference>
<evidence type="ECO:0000313" key="13">
    <source>
        <dbReference type="Proteomes" id="UP000198356"/>
    </source>
</evidence>
<keyword evidence="4" id="KW-1003">Cell membrane</keyword>
<dbReference type="Proteomes" id="UP000198356">
    <property type="component" value="Unassembled WGS sequence"/>
</dbReference>
<dbReference type="InterPro" id="IPR051045">
    <property type="entry name" value="TonB-dependent_transducer"/>
</dbReference>
<dbReference type="EMBL" id="FZOU01000003">
    <property type="protein sequence ID" value="SNT01957.1"/>
    <property type="molecule type" value="Genomic_DNA"/>
</dbReference>
<dbReference type="AlphaFoldDB" id="A0A239J7W4"/>
<evidence type="ECO:0000256" key="2">
    <source>
        <dbReference type="ARBA" id="ARBA00006555"/>
    </source>
</evidence>
<gene>
    <name evidence="12" type="ORF">SAMN05421770_103482</name>
</gene>
<dbReference type="Pfam" id="PF13103">
    <property type="entry name" value="TonB_2"/>
    <property type="match status" value="1"/>
</dbReference>
<name>A0A239J7W4_9BACT</name>
<dbReference type="GO" id="GO:0015031">
    <property type="term" value="P:protein transport"/>
    <property type="evidence" value="ECO:0007669"/>
    <property type="project" value="UniProtKB-KW"/>
</dbReference>
<accession>A0A239J7W4</accession>
<keyword evidence="3" id="KW-0813">Transport</keyword>
<evidence type="ECO:0000256" key="5">
    <source>
        <dbReference type="ARBA" id="ARBA00022519"/>
    </source>
</evidence>
<evidence type="ECO:0000256" key="7">
    <source>
        <dbReference type="ARBA" id="ARBA00022927"/>
    </source>
</evidence>
<organism evidence="12 13">
    <name type="scientific">Granulicella rosea</name>
    <dbReference type="NCBI Taxonomy" id="474952"/>
    <lineage>
        <taxon>Bacteria</taxon>
        <taxon>Pseudomonadati</taxon>
        <taxon>Acidobacteriota</taxon>
        <taxon>Terriglobia</taxon>
        <taxon>Terriglobales</taxon>
        <taxon>Acidobacteriaceae</taxon>
        <taxon>Granulicella</taxon>
    </lineage>
</organism>
<dbReference type="GO" id="GO:0005886">
    <property type="term" value="C:plasma membrane"/>
    <property type="evidence" value="ECO:0007669"/>
    <property type="project" value="UniProtKB-SubCell"/>
</dbReference>
<dbReference type="RefSeq" id="WP_089408567.1">
    <property type="nucleotide sequence ID" value="NZ_FZOU01000003.1"/>
</dbReference>
<evidence type="ECO:0000256" key="10">
    <source>
        <dbReference type="SAM" id="MobiDB-lite"/>
    </source>
</evidence>
<keyword evidence="6" id="KW-0812">Transmembrane</keyword>
<dbReference type="SUPFAM" id="SSF74653">
    <property type="entry name" value="TolA/TonB C-terminal domain"/>
    <property type="match status" value="1"/>
</dbReference>
<dbReference type="PANTHER" id="PTHR33446">
    <property type="entry name" value="PROTEIN TONB-RELATED"/>
    <property type="match status" value="1"/>
</dbReference>
<dbReference type="GO" id="GO:0030288">
    <property type="term" value="C:outer membrane-bounded periplasmic space"/>
    <property type="evidence" value="ECO:0007669"/>
    <property type="project" value="InterPro"/>
</dbReference>
<proteinExistence type="inferred from homology"/>
<evidence type="ECO:0000256" key="3">
    <source>
        <dbReference type="ARBA" id="ARBA00022448"/>
    </source>
</evidence>
<dbReference type="GO" id="GO:0015891">
    <property type="term" value="P:siderophore transport"/>
    <property type="evidence" value="ECO:0007669"/>
    <property type="project" value="InterPro"/>
</dbReference>
<feature type="compositionally biased region" description="Basic and acidic residues" evidence="10">
    <location>
        <begin position="107"/>
        <end position="130"/>
    </location>
</feature>
<feature type="compositionally biased region" description="Pro residues" evidence="10">
    <location>
        <begin position="131"/>
        <end position="140"/>
    </location>
</feature>
<dbReference type="OrthoDB" id="119084at2"/>
<reference evidence="12 13" key="1">
    <citation type="submission" date="2017-06" db="EMBL/GenBank/DDBJ databases">
        <authorList>
            <person name="Kim H.J."/>
            <person name="Triplett B.A."/>
        </authorList>
    </citation>
    <scope>NUCLEOTIDE SEQUENCE [LARGE SCALE GENOMIC DNA]</scope>
    <source>
        <strain evidence="12 13">DSM 18704</strain>
    </source>
</reference>
<dbReference type="InterPro" id="IPR003538">
    <property type="entry name" value="TonB"/>
</dbReference>
<dbReference type="InterPro" id="IPR037682">
    <property type="entry name" value="TonB_C"/>
</dbReference>
<feature type="region of interest" description="Disordered" evidence="10">
    <location>
        <begin position="74"/>
        <end position="150"/>
    </location>
</feature>
<keyword evidence="9" id="KW-0472">Membrane</keyword>
<feature type="domain" description="TonB C-terminal" evidence="11">
    <location>
        <begin position="179"/>
        <end position="267"/>
    </location>
</feature>
<protein>
    <submittedName>
        <fullName evidence="12">Protein TonB</fullName>
    </submittedName>
</protein>
<evidence type="ECO:0000256" key="9">
    <source>
        <dbReference type="ARBA" id="ARBA00023136"/>
    </source>
</evidence>
<dbReference type="PROSITE" id="PS52015">
    <property type="entry name" value="TONB_CTD"/>
    <property type="match status" value="1"/>
</dbReference>
<dbReference type="GO" id="GO:0031992">
    <property type="term" value="F:energy transducer activity"/>
    <property type="evidence" value="ECO:0007669"/>
    <property type="project" value="InterPro"/>
</dbReference>
<keyword evidence="5" id="KW-0997">Cell inner membrane</keyword>
<dbReference type="PANTHER" id="PTHR33446:SF13">
    <property type="entry name" value="TONB PROTEIN"/>
    <property type="match status" value="1"/>
</dbReference>
<evidence type="ECO:0000256" key="4">
    <source>
        <dbReference type="ARBA" id="ARBA00022475"/>
    </source>
</evidence>
<evidence type="ECO:0000256" key="8">
    <source>
        <dbReference type="ARBA" id="ARBA00022989"/>
    </source>
</evidence>
<evidence type="ECO:0000313" key="12">
    <source>
        <dbReference type="EMBL" id="SNT01957.1"/>
    </source>
</evidence>
<evidence type="ECO:0000256" key="1">
    <source>
        <dbReference type="ARBA" id="ARBA00004383"/>
    </source>
</evidence>
<sequence>MPTLTLKTRSPKEEESLGSSFAGALVLHAAILGSILGWSLLSHHDQHWGDNASQAGAVQAQMVEALPLPPKVKPVQDQVLASDTPSVAPPKPEPKTEPPPKPNEVLIPDKVKPQKPLPKAEKPPAPEPPKHVQPPPPPTPKATSGDSSGMRIAQVTQQTKSGTSTVNVQERSFGDRFPYYVQAVGGKINRNWIQQEADSRASLGKKVSISFIINADGSVRDVAVASRSGSPTLDLSAVRALQRIDTFGPLPQPGLDHVTVEYTFIPQ</sequence>
<keyword evidence="8" id="KW-1133">Transmembrane helix</keyword>
<dbReference type="NCBIfam" id="TIGR01352">
    <property type="entry name" value="tonB_Cterm"/>
    <property type="match status" value="1"/>
</dbReference>
<evidence type="ECO:0000259" key="11">
    <source>
        <dbReference type="PROSITE" id="PS52015"/>
    </source>
</evidence>
<keyword evidence="7" id="KW-0653">Protein transport</keyword>
<dbReference type="InterPro" id="IPR006260">
    <property type="entry name" value="TonB/TolA_C"/>
</dbReference>
<keyword evidence="13" id="KW-1185">Reference proteome</keyword>
<evidence type="ECO:0000256" key="6">
    <source>
        <dbReference type="ARBA" id="ARBA00022692"/>
    </source>
</evidence>
<comment type="subcellular location">
    <subcellularLocation>
        <location evidence="1">Cell inner membrane</location>
        <topology evidence="1">Single-pass membrane protein</topology>
        <orientation evidence="1">Periplasmic side</orientation>
    </subcellularLocation>
</comment>
<dbReference type="Gene3D" id="3.30.1150.10">
    <property type="match status" value="1"/>
</dbReference>